<dbReference type="InterPro" id="IPR002104">
    <property type="entry name" value="Integrase_catalytic"/>
</dbReference>
<evidence type="ECO:0000313" key="9">
    <source>
        <dbReference type="Proteomes" id="UP000462091"/>
    </source>
</evidence>
<dbReference type="InterPro" id="IPR011010">
    <property type="entry name" value="DNA_brk_join_enz"/>
</dbReference>
<keyword evidence="5" id="KW-0233">DNA recombination</keyword>
<evidence type="ECO:0000256" key="2">
    <source>
        <dbReference type="ARBA" id="ARBA00008857"/>
    </source>
</evidence>
<dbReference type="GO" id="GO:0015074">
    <property type="term" value="P:DNA integration"/>
    <property type="evidence" value="ECO:0007669"/>
    <property type="project" value="UniProtKB-KW"/>
</dbReference>
<dbReference type="InterPro" id="IPR013762">
    <property type="entry name" value="Integrase-like_cat_sf"/>
</dbReference>
<reference evidence="8 9" key="1">
    <citation type="journal article" date="2019" name="Nat. Med.">
        <title>A library of human gut bacterial isolates paired with longitudinal multiomics data enables mechanistic microbiome research.</title>
        <authorList>
            <person name="Poyet M."/>
            <person name="Groussin M."/>
            <person name="Gibbons S.M."/>
            <person name="Avila-Pacheco J."/>
            <person name="Jiang X."/>
            <person name="Kearney S.M."/>
            <person name="Perrotta A.R."/>
            <person name="Berdy B."/>
            <person name="Zhao S."/>
            <person name="Lieberman T.D."/>
            <person name="Swanson P.K."/>
            <person name="Smith M."/>
            <person name="Roesemann S."/>
            <person name="Alexander J.E."/>
            <person name="Rich S.A."/>
            <person name="Livny J."/>
            <person name="Vlamakis H."/>
            <person name="Clish C."/>
            <person name="Bullock K."/>
            <person name="Deik A."/>
            <person name="Scott J."/>
            <person name="Pierce K.A."/>
            <person name="Xavier R.J."/>
            <person name="Alm E.J."/>
        </authorList>
    </citation>
    <scope>NUCLEOTIDE SEQUENCE [LARGE SCALE GENOMIC DNA]</scope>
    <source>
        <strain evidence="8 9">BIOML-B1</strain>
    </source>
</reference>
<comment type="function">
    <text evidence="1">Site-specific tyrosine recombinase, which acts by catalyzing the cutting and rejoining of the recombining DNA molecules.</text>
</comment>
<protein>
    <submittedName>
        <fullName evidence="8">Tyrosine-type recombinase/integrase</fullName>
    </submittedName>
</protein>
<dbReference type="InterPro" id="IPR010998">
    <property type="entry name" value="Integrase_recombinase_N"/>
</dbReference>
<keyword evidence="3" id="KW-0229">DNA integration</keyword>
<gene>
    <name evidence="8" type="ORF">GKE10_10640</name>
</gene>
<dbReference type="Gene3D" id="1.10.443.10">
    <property type="entry name" value="Intergrase catalytic core"/>
    <property type="match status" value="1"/>
</dbReference>
<dbReference type="GO" id="GO:0003677">
    <property type="term" value="F:DNA binding"/>
    <property type="evidence" value="ECO:0007669"/>
    <property type="project" value="UniProtKB-KW"/>
</dbReference>
<comment type="similarity">
    <text evidence="2">Belongs to the 'phage' integrase family.</text>
</comment>
<accession>A0A844DJ10</accession>
<evidence type="ECO:0000256" key="5">
    <source>
        <dbReference type="ARBA" id="ARBA00023172"/>
    </source>
</evidence>
<organism evidence="8 9">
    <name type="scientific">Faecalibacterium prausnitzii</name>
    <dbReference type="NCBI Taxonomy" id="853"/>
    <lineage>
        <taxon>Bacteria</taxon>
        <taxon>Bacillati</taxon>
        <taxon>Bacillota</taxon>
        <taxon>Clostridia</taxon>
        <taxon>Eubacteriales</taxon>
        <taxon>Oscillospiraceae</taxon>
        <taxon>Faecalibacterium</taxon>
    </lineage>
</organism>
<evidence type="ECO:0000259" key="7">
    <source>
        <dbReference type="Pfam" id="PF14659"/>
    </source>
</evidence>
<dbReference type="AlphaFoldDB" id="A0A844DJ10"/>
<evidence type="ECO:0000313" key="8">
    <source>
        <dbReference type="EMBL" id="MSC52351.1"/>
    </source>
</evidence>
<evidence type="ECO:0000259" key="6">
    <source>
        <dbReference type="Pfam" id="PF00589"/>
    </source>
</evidence>
<proteinExistence type="inferred from homology"/>
<dbReference type="RefSeq" id="WP_154265880.1">
    <property type="nucleotide sequence ID" value="NZ_WKQM01000023.1"/>
</dbReference>
<feature type="domain" description="Integrase SAM-like N-terminal" evidence="7">
    <location>
        <begin position="117"/>
        <end position="167"/>
    </location>
</feature>
<dbReference type="Pfam" id="PF00589">
    <property type="entry name" value="Phage_integrase"/>
    <property type="match status" value="1"/>
</dbReference>
<dbReference type="SUPFAM" id="SSF56349">
    <property type="entry name" value="DNA breaking-rejoining enzymes"/>
    <property type="match status" value="1"/>
</dbReference>
<dbReference type="Pfam" id="PF14659">
    <property type="entry name" value="Phage_int_SAM_3"/>
    <property type="match status" value="1"/>
</dbReference>
<dbReference type="Gene3D" id="1.10.150.130">
    <property type="match status" value="1"/>
</dbReference>
<keyword evidence="4" id="KW-0238">DNA-binding</keyword>
<evidence type="ECO:0000256" key="1">
    <source>
        <dbReference type="ARBA" id="ARBA00003283"/>
    </source>
</evidence>
<sequence>MREIMLPEGDPGWCFFLSVVREEAAGSRSAAKKKAQPSQGQRHSVLLCMEVDFMKKRVNTAFWVEKEKRWCIAVQKNGTRKRFYSSTPGRTGQREANAKADAWLDDSIRDGRKKVAALYSEWVEELKLTCGTSYVTQCQRYGDCYILPTCGNIRIDELTEGDLQKAIDVSFRKRSQKKNQRKPISNQPLSRKTLMTIRAAETAFVKWCRKNRYTTLHPDLAIPKNARMGKRTILQPTALKVLFSVDTRTYYGKLVFDEYIYAYRFAVATGLRPGELIGLWYGDIKGNTVSLRRSINVHREQTTGKNENAIRSFDMGKEARDAYEAQVQLLKAQGILLQYNTPLFQIPSEHALYRRWESYQEANGLEPKVSLYELRHTFVSVESSVLTDSQLKMLVGHSKNMDTSGVYHHELQGQREDLAAATTAAFRKAQG</sequence>
<dbReference type="GO" id="GO:0006310">
    <property type="term" value="P:DNA recombination"/>
    <property type="evidence" value="ECO:0007669"/>
    <property type="project" value="UniProtKB-KW"/>
</dbReference>
<comment type="caution">
    <text evidence="8">The sequence shown here is derived from an EMBL/GenBank/DDBJ whole genome shotgun (WGS) entry which is preliminary data.</text>
</comment>
<dbReference type="InterPro" id="IPR004107">
    <property type="entry name" value="Integrase_SAM-like_N"/>
</dbReference>
<feature type="domain" description="Tyr recombinase" evidence="6">
    <location>
        <begin position="263"/>
        <end position="410"/>
    </location>
</feature>
<evidence type="ECO:0000256" key="4">
    <source>
        <dbReference type="ARBA" id="ARBA00023125"/>
    </source>
</evidence>
<dbReference type="EMBL" id="WKQM01000023">
    <property type="protein sequence ID" value="MSC52351.1"/>
    <property type="molecule type" value="Genomic_DNA"/>
</dbReference>
<name>A0A844DJ10_9FIRM</name>
<dbReference type="Proteomes" id="UP000462091">
    <property type="component" value="Unassembled WGS sequence"/>
</dbReference>
<evidence type="ECO:0000256" key="3">
    <source>
        <dbReference type="ARBA" id="ARBA00022908"/>
    </source>
</evidence>